<evidence type="ECO:0000256" key="3">
    <source>
        <dbReference type="PROSITE-ProRule" id="PRU00339"/>
    </source>
</evidence>
<dbReference type="SUPFAM" id="SSF48452">
    <property type="entry name" value="TPR-like"/>
    <property type="match status" value="2"/>
</dbReference>
<sequence length="625" mass="68999">MIRCRSPRRAFAPLATASLLVALHAAPASAGLKEDLAEASRLADRDPAQALALLDKLAARADYASVPASRTEILSAKCWLLAYTEPNKAVALVQAQGPQPPIGLRVCRGYAWEQLKRPDDALAEYEAGVTAARRMGDNTVLARALALRGEQRYVRGLYADAIDDLKSSYDLETRLGNQGNRRYVLNALANLYADRNIRDYDHALESYAQLLAVNEKAGNQQGMATAHFNIASTYENKGDLERARQHFAQALQIDKARGGADDIVNDQRAYAVVLSKLGQHERALTLLDEAYTMAQAQPTQDADMIASIHLSRGTAYRRAGRAPQALADLDEARRYFERNRNERFLAKIYEETAATHAQMGNWKAAYAAQAQMMAAQAAIQKQMLDDRTTRLRVQFQSEQARLRNAELQYQNNLQQAELEHTGLVRRWQVAALVASAVVIVLMGVLVVRQRRLGARMRDLALTDELTRLPNRRHLMTVAREAFAQAKKEGRALSIAALDIDHFKRINDTHGHAAGDVVLQRVAHALRMSLRPGDTVGRTGGEEFIAVLRGATEEDAIRAAERLRTAVAQIDVSGLPPGLAPTISVGVAQCDAHMRNLDELIHHADTALYRAKEGGRNRVERARQAA</sequence>
<feature type="repeat" description="TPR" evidence="3">
    <location>
        <begin position="224"/>
        <end position="257"/>
    </location>
</feature>
<protein>
    <recommendedName>
        <fullName evidence="1">diguanylate cyclase</fullName>
        <ecNumber evidence="1">2.7.7.65</ecNumber>
    </recommendedName>
</protein>
<evidence type="ECO:0000256" key="5">
    <source>
        <dbReference type="SAM" id="SignalP"/>
    </source>
</evidence>
<dbReference type="OrthoDB" id="5571399at2"/>
<dbReference type="GO" id="GO:0043709">
    <property type="term" value="P:cell adhesion involved in single-species biofilm formation"/>
    <property type="evidence" value="ECO:0007669"/>
    <property type="project" value="TreeGrafter"/>
</dbReference>
<dbReference type="InterPro" id="IPR043128">
    <property type="entry name" value="Rev_trsase/Diguanyl_cyclase"/>
</dbReference>
<feature type="signal peptide" evidence="5">
    <location>
        <begin position="1"/>
        <end position="30"/>
    </location>
</feature>
<dbReference type="Pfam" id="PF00990">
    <property type="entry name" value="GGDEF"/>
    <property type="match status" value="1"/>
</dbReference>
<comment type="caution">
    <text evidence="7">The sequence shown here is derived from an EMBL/GenBank/DDBJ whole genome shotgun (WGS) entry which is preliminary data.</text>
</comment>
<gene>
    <name evidence="7" type="ORF">E4L96_19710</name>
</gene>
<accession>A0A4Y9RYM6</accession>
<dbReference type="NCBIfam" id="TIGR00254">
    <property type="entry name" value="GGDEF"/>
    <property type="match status" value="1"/>
</dbReference>
<keyword evidence="5" id="KW-0732">Signal</keyword>
<dbReference type="PANTHER" id="PTHR45138:SF9">
    <property type="entry name" value="DIGUANYLATE CYCLASE DGCM-RELATED"/>
    <property type="match status" value="1"/>
</dbReference>
<dbReference type="Gene3D" id="1.25.40.10">
    <property type="entry name" value="Tetratricopeptide repeat domain"/>
    <property type="match status" value="2"/>
</dbReference>
<dbReference type="Pfam" id="PF13424">
    <property type="entry name" value="TPR_12"/>
    <property type="match status" value="1"/>
</dbReference>
<dbReference type="PROSITE" id="PS50005">
    <property type="entry name" value="TPR"/>
    <property type="match status" value="1"/>
</dbReference>
<dbReference type="SUPFAM" id="SSF55073">
    <property type="entry name" value="Nucleotide cyclase"/>
    <property type="match status" value="1"/>
</dbReference>
<dbReference type="GO" id="GO:1902201">
    <property type="term" value="P:negative regulation of bacterial-type flagellum-dependent cell motility"/>
    <property type="evidence" value="ECO:0007669"/>
    <property type="project" value="TreeGrafter"/>
</dbReference>
<dbReference type="Proteomes" id="UP000298438">
    <property type="component" value="Unassembled WGS sequence"/>
</dbReference>
<dbReference type="InterPro" id="IPR011990">
    <property type="entry name" value="TPR-like_helical_dom_sf"/>
</dbReference>
<organism evidence="7 8">
    <name type="scientific">Zemynaea arenosa</name>
    <dbReference type="NCBI Taxonomy" id="2561931"/>
    <lineage>
        <taxon>Bacteria</taxon>
        <taxon>Pseudomonadati</taxon>
        <taxon>Pseudomonadota</taxon>
        <taxon>Betaproteobacteria</taxon>
        <taxon>Burkholderiales</taxon>
        <taxon>Oxalobacteraceae</taxon>
        <taxon>Telluria group</taxon>
        <taxon>Zemynaea</taxon>
    </lineage>
</organism>
<dbReference type="EMBL" id="SPVF01000252">
    <property type="protein sequence ID" value="TFW13331.1"/>
    <property type="molecule type" value="Genomic_DNA"/>
</dbReference>
<evidence type="ECO:0000313" key="8">
    <source>
        <dbReference type="Proteomes" id="UP000298438"/>
    </source>
</evidence>
<dbReference type="SMART" id="SM00028">
    <property type="entry name" value="TPR"/>
    <property type="match status" value="5"/>
</dbReference>
<dbReference type="Gene3D" id="3.30.70.270">
    <property type="match status" value="1"/>
</dbReference>
<dbReference type="CDD" id="cd01949">
    <property type="entry name" value="GGDEF"/>
    <property type="match status" value="1"/>
</dbReference>
<dbReference type="Pfam" id="PF13176">
    <property type="entry name" value="TPR_7"/>
    <property type="match status" value="1"/>
</dbReference>
<dbReference type="PROSITE" id="PS50887">
    <property type="entry name" value="GGDEF"/>
    <property type="match status" value="1"/>
</dbReference>
<dbReference type="InterPro" id="IPR029787">
    <property type="entry name" value="Nucleotide_cyclase"/>
</dbReference>
<feature type="transmembrane region" description="Helical" evidence="4">
    <location>
        <begin position="427"/>
        <end position="447"/>
    </location>
</feature>
<evidence type="ECO:0000313" key="7">
    <source>
        <dbReference type="EMBL" id="TFW13331.1"/>
    </source>
</evidence>
<evidence type="ECO:0000256" key="1">
    <source>
        <dbReference type="ARBA" id="ARBA00012528"/>
    </source>
</evidence>
<feature type="chain" id="PRO_5021422384" description="diguanylate cyclase" evidence="5">
    <location>
        <begin position="31"/>
        <end position="625"/>
    </location>
</feature>
<feature type="domain" description="GGDEF" evidence="6">
    <location>
        <begin position="490"/>
        <end position="623"/>
    </location>
</feature>
<dbReference type="PANTHER" id="PTHR45138">
    <property type="entry name" value="REGULATORY COMPONENTS OF SENSORY TRANSDUCTION SYSTEM"/>
    <property type="match status" value="1"/>
</dbReference>
<proteinExistence type="predicted"/>
<dbReference type="RefSeq" id="WP_135208924.1">
    <property type="nucleotide sequence ID" value="NZ_SPVF01000252.1"/>
</dbReference>
<evidence type="ECO:0000256" key="4">
    <source>
        <dbReference type="SAM" id="Phobius"/>
    </source>
</evidence>
<dbReference type="GO" id="GO:0052621">
    <property type="term" value="F:diguanylate cyclase activity"/>
    <property type="evidence" value="ECO:0007669"/>
    <property type="project" value="UniProtKB-EC"/>
</dbReference>
<reference evidence="7 8" key="1">
    <citation type="submission" date="2019-03" db="EMBL/GenBank/DDBJ databases">
        <title>Draft Genome Sequence of Massilia arenosa sp. nov., a Novel Massilia Species Isolated from a Sandy-loam Maize Soil.</title>
        <authorList>
            <person name="Raths R."/>
            <person name="Peta V."/>
            <person name="Bucking H."/>
        </authorList>
    </citation>
    <scope>NUCLEOTIDE SEQUENCE [LARGE SCALE GENOMIC DNA]</scope>
    <source>
        <strain evidence="7 8">MC02</strain>
    </source>
</reference>
<dbReference type="AlphaFoldDB" id="A0A4Y9RYM6"/>
<evidence type="ECO:0000256" key="2">
    <source>
        <dbReference type="ARBA" id="ARBA00034247"/>
    </source>
</evidence>
<dbReference type="InterPro" id="IPR050469">
    <property type="entry name" value="Diguanylate_Cyclase"/>
</dbReference>
<dbReference type="EC" id="2.7.7.65" evidence="1"/>
<dbReference type="GO" id="GO:0005886">
    <property type="term" value="C:plasma membrane"/>
    <property type="evidence" value="ECO:0007669"/>
    <property type="project" value="TreeGrafter"/>
</dbReference>
<dbReference type="InterPro" id="IPR000160">
    <property type="entry name" value="GGDEF_dom"/>
</dbReference>
<keyword evidence="4" id="KW-1133">Transmembrane helix</keyword>
<keyword evidence="4" id="KW-0812">Transmembrane</keyword>
<name>A0A4Y9RYM6_9BURK</name>
<dbReference type="SMART" id="SM00267">
    <property type="entry name" value="GGDEF"/>
    <property type="match status" value="1"/>
</dbReference>
<keyword evidence="4" id="KW-0472">Membrane</keyword>
<comment type="catalytic activity">
    <reaction evidence="2">
        <text>2 GTP = 3',3'-c-di-GMP + 2 diphosphate</text>
        <dbReference type="Rhea" id="RHEA:24898"/>
        <dbReference type="ChEBI" id="CHEBI:33019"/>
        <dbReference type="ChEBI" id="CHEBI:37565"/>
        <dbReference type="ChEBI" id="CHEBI:58805"/>
        <dbReference type="EC" id="2.7.7.65"/>
    </reaction>
</comment>
<keyword evidence="3" id="KW-0802">TPR repeat</keyword>
<dbReference type="FunFam" id="3.30.70.270:FF:000001">
    <property type="entry name" value="Diguanylate cyclase domain protein"/>
    <property type="match status" value="1"/>
</dbReference>
<evidence type="ECO:0000259" key="6">
    <source>
        <dbReference type="PROSITE" id="PS50887"/>
    </source>
</evidence>
<dbReference type="InterPro" id="IPR019734">
    <property type="entry name" value="TPR_rpt"/>
</dbReference>
<keyword evidence="8" id="KW-1185">Reference proteome</keyword>